<evidence type="ECO:0000259" key="9">
    <source>
        <dbReference type="PROSITE" id="PS51755"/>
    </source>
</evidence>
<dbReference type="GO" id="GO:0032993">
    <property type="term" value="C:protein-DNA complex"/>
    <property type="evidence" value="ECO:0007669"/>
    <property type="project" value="TreeGrafter"/>
</dbReference>
<keyword evidence="5" id="KW-0804">Transcription</keyword>
<dbReference type="InterPro" id="IPR001867">
    <property type="entry name" value="OmpR/PhoB-type_DNA-bd"/>
</dbReference>
<proteinExistence type="predicted"/>
<protein>
    <submittedName>
        <fullName evidence="10">Two component transcriptional regulator, winged helix family</fullName>
    </submittedName>
</protein>
<dbReference type="PROSITE" id="PS51755">
    <property type="entry name" value="OMPR_PHOB"/>
    <property type="match status" value="1"/>
</dbReference>
<dbReference type="SUPFAM" id="SSF52172">
    <property type="entry name" value="CheY-like"/>
    <property type="match status" value="1"/>
</dbReference>
<dbReference type="AlphaFoldDB" id="A0A212R3K7"/>
<dbReference type="FunFam" id="1.10.10.10:FF:000005">
    <property type="entry name" value="Two-component system response regulator"/>
    <property type="match status" value="1"/>
</dbReference>
<keyword evidence="3" id="KW-0805">Transcription regulation</keyword>
<evidence type="ECO:0000256" key="4">
    <source>
        <dbReference type="ARBA" id="ARBA00023125"/>
    </source>
</evidence>
<feature type="DNA-binding region" description="OmpR/PhoB-type" evidence="7">
    <location>
        <begin position="127"/>
        <end position="225"/>
    </location>
</feature>
<dbReference type="PANTHER" id="PTHR48111">
    <property type="entry name" value="REGULATOR OF RPOS"/>
    <property type="match status" value="1"/>
</dbReference>
<dbReference type="PANTHER" id="PTHR48111:SF76">
    <property type="entry name" value="TWO-COMPONENT RESPONSE REGULATOR"/>
    <property type="match status" value="1"/>
</dbReference>
<evidence type="ECO:0000256" key="3">
    <source>
        <dbReference type="ARBA" id="ARBA00023015"/>
    </source>
</evidence>
<dbReference type="InterPro" id="IPR036388">
    <property type="entry name" value="WH-like_DNA-bd_sf"/>
</dbReference>
<dbReference type="CDD" id="cd00383">
    <property type="entry name" value="trans_reg_C"/>
    <property type="match status" value="1"/>
</dbReference>
<dbReference type="Pfam" id="PF00072">
    <property type="entry name" value="Response_reg"/>
    <property type="match status" value="1"/>
</dbReference>
<dbReference type="SMART" id="SM00448">
    <property type="entry name" value="REC"/>
    <property type="match status" value="1"/>
</dbReference>
<feature type="modified residue" description="4-aspartylphosphate" evidence="6">
    <location>
        <position position="52"/>
    </location>
</feature>
<evidence type="ECO:0000256" key="6">
    <source>
        <dbReference type="PROSITE-ProRule" id="PRU00169"/>
    </source>
</evidence>
<keyword evidence="11" id="KW-1185">Reference proteome</keyword>
<dbReference type="GO" id="GO:0006355">
    <property type="term" value="P:regulation of DNA-templated transcription"/>
    <property type="evidence" value="ECO:0007669"/>
    <property type="project" value="InterPro"/>
</dbReference>
<keyword evidence="4 7" id="KW-0238">DNA-binding</keyword>
<evidence type="ECO:0000256" key="1">
    <source>
        <dbReference type="ARBA" id="ARBA00022553"/>
    </source>
</evidence>
<dbReference type="GO" id="GO:0000156">
    <property type="term" value="F:phosphorelay response regulator activity"/>
    <property type="evidence" value="ECO:0007669"/>
    <property type="project" value="TreeGrafter"/>
</dbReference>
<evidence type="ECO:0000259" key="8">
    <source>
        <dbReference type="PROSITE" id="PS50110"/>
    </source>
</evidence>
<name>A0A212R3K7_9PROT</name>
<dbReference type="Proteomes" id="UP000197065">
    <property type="component" value="Unassembled WGS sequence"/>
</dbReference>
<dbReference type="Gene3D" id="3.40.50.2300">
    <property type="match status" value="1"/>
</dbReference>
<dbReference type="GO" id="GO:0005829">
    <property type="term" value="C:cytosol"/>
    <property type="evidence" value="ECO:0007669"/>
    <property type="project" value="TreeGrafter"/>
</dbReference>
<dbReference type="GO" id="GO:0000976">
    <property type="term" value="F:transcription cis-regulatory region binding"/>
    <property type="evidence" value="ECO:0007669"/>
    <property type="project" value="TreeGrafter"/>
</dbReference>
<evidence type="ECO:0000256" key="2">
    <source>
        <dbReference type="ARBA" id="ARBA00023012"/>
    </source>
</evidence>
<dbReference type="OrthoDB" id="9802426at2"/>
<dbReference type="RefSeq" id="WP_088561161.1">
    <property type="nucleotide sequence ID" value="NZ_FYEH01000005.1"/>
</dbReference>
<evidence type="ECO:0000313" key="10">
    <source>
        <dbReference type="EMBL" id="SNB66624.1"/>
    </source>
</evidence>
<dbReference type="SMART" id="SM00862">
    <property type="entry name" value="Trans_reg_C"/>
    <property type="match status" value="1"/>
</dbReference>
<sequence>MARILVVEDDPKNADQITAALNDYGYETDAITTGAEALRKATSETYGAIVLDRMLPGRLDGLTVLATLRAADIHTPVLILSALSAVDERIRGLKSGGDDYLVKPFEALELVARLNALMRPRHLPEQTTTLRVGSLEVNLLTHGVRRDGTLIELLPREYRILEYLIRHRGQIVTRAMLFEEIWHYHYDKASNVLDVHISRLRRKVDAEGLPTIIKTVRGIGYLLDDDA</sequence>
<feature type="domain" description="OmpR/PhoB-type" evidence="9">
    <location>
        <begin position="127"/>
        <end position="225"/>
    </location>
</feature>
<keyword evidence="1 6" id="KW-0597">Phosphoprotein</keyword>
<dbReference type="InterPro" id="IPR039420">
    <property type="entry name" value="WalR-like"/>
</dbReference>
<evidence type="ECO:0000313" key="11">
    <source>
        <dbReference type="Proteomes" id="UP000197065"/>
    </source>
</evidence>
<keyword evidence="2" id="KW-0902">Two-component regulatory system</keyword>
<organism evidence="10 11">
    <name type="scientific">Arboricoccus pini</name>
    <dbReference type="NCBI Taxonomy" id="1963835"/>
    <lineage>
        <taxon>Bacteria</taxon>
        <taxon>Pseudomonadati</taxon>
        <taxon>Pseudomonadota</taxon>
        <taxon>Alphaproteobacteria</taxon>
        <taxon>Geminicoccales</taxon>
        <taxon>Geminicoccaceae</taxon>
        <taxon>Arboricoccus</taxon>
    </lineage>
</organism>
<dbReference type="Pfam" id="PF00486">
    <property type="entry name" value="Trans_reg_C"/>
    <property type="match status" value="1"/>
</dbReference>
<evidence type="ECO:0000256" key="5">
    <source>
        <dbReference type="ARBA" id="ARBA00023163"/>
    </source>
</evidence>
<dbReference type="Gene3D" id="1.10.10.10">
    <property type="entry name" value="Winged helix-like DNA-binding domain superfamily/Winged helix DNA-binding domain"/>
    <property type="match status" value="1"/>
</dbReference>
<dbReference type="PROSITE" id="PS50110">
    <property type="entry name" value="RESPONSE_REGULATORY"/>
    <property type="match status" value="1"/>
</dbReference>
<dbReference type="InterPro" id="IPR001789">
    <property type="entry name" value="Sig_transdc_resp-reg_receiver"/>
</dbReference>
<feature type="domain" description="Response regulatory" evidence="8">
    <location>
        <begin position="3"/>
        <end position="118"/>
    </location>
</feature>
<evidence type="ECO:0000256" key="7">
    <source>
        <dbReference type="PROSITE-ProRule" id="PRU01091"/>
    </source>
</evidence>
<reference evidence="10 11" key="1">
    <citation type="submission" date="2017-06" db="EMBL/GenBank/DDBJ databases">
        <authorList>
            <person name="Kim H.J."/>
            <person name="Triplett B.A."/>
        </authorList>
    </citation>
    <scope>NUCLEOTIDE SEQUENCE [LARGE SCALE GENOMIC DNA]</scope>
    <source>
        <strain evidence="10 11">B29T1</strain>
    </source>
</reference>
<dbReference type="EMBL" id="FYEH01000005">
    <property type="protein sequence ID" value="SNB66624.1"/>
    <property type="molecule type" value="Genomic_DNA"/>
</dbReference>
<dbReference type="Gene3D" id="6.10.250.690">
    <property type="match status" value="1"/>
</dbReference>
<accession>A0A212R3K7</accession>
<gene>
    <name evidence="10" type="ORF">SAMN07250955_105151</name>
</gene>
<dbReference type="InterPro" id="IPR011006">
    <property type="entry name" value="CheY-like_superfamily"/>
</dbReference>